<dbReference type="STRING" id="33114.A0A2G2WT65"/>
<evidence type="ECO:0000313" key="17">
    <source>
        <dbReference type="Proteomes" id="UP000224567"/>
    </source>
</evidence>
<evidence type="ECO:0000256" key="8">
    <source>
        <dbReference type="ARBA" id="ARBA00022737"/>
    </source>
</evidence>
<proteinExistence type="inferred from homology"/>
<dbReference type="Gene3D" id="3.80.10.10">
    <property type="entry name" value="Ribonuclease Inhibitor"/>
    <property type="match status" value="1"/>
</dbReference>
<evidence type="ECO:0000256" key="10">
    <source>
        <dbReference type="ARBA" id="ARBA00022821"/>
    </source>
</evidence>
<dbReference type="GO" id="GO:0043531">
    <property type="term" value="F:ADP binding"/>
    <property type="evidence" value="ECO:0007669"/>
    <property type="project" value="InterPro"/>
</dbReference>
<keyword evidence="9" id="KW-0547">Nucleotide-binding</keyword>
<dbReference type="Gene3D" id="1.10.10.10">
    <property type="entry name" value="Winged helix-like DNA-binding domain superfamily/Winged helix DNA-binding domain"/>
    <property type="match status" value="1"/>
</dbReference>
<evidence type="ECO:0000256" key="2">
    <source>
        <dbReference type="ARBA" id="ARBA00004170"/>
    </source>
</evidence>
<evidence type="ECO:0000256" key="12">
    <source>
        <dbReference type="ARBA" id="ARBA00023054"/>
    </source>
</evidence>
<reference evidence="16 17" key="1">
    <citation type="journal article" date="2017" name="Genome Biol.">
        <title>New reference genome sequences of hot pepper reveal the massive evolution of plant disease-resistance genes by retroduplication.</title>
        <authorList>
            <person name="Kim S."/>
            <person name="Park J."/>
            <person name="Yeom S.I."/>
            <person name="Kim Y.M."/>
            <person name="Seo E."/>
            <person name="Kim K.T."/>
            <person name="Kim M.S."/>
            <person name="Lee J.M."/>
            <person name="Cheong K."/>
            <person name="Shin H.S."/>
            <person name="Kim S.B."/>
            <person name="Han K."/>
            <person name="Lee J."/>
            <person name="Park M."/>
            <person name="Lee H.A."/>
            <person name="Lee H.Y."/>
            <person name="Lee Y."/>
            <person name="Oh S."/>
            <person name="Lee J.H."/>
            <person name="Choi E."/>
            <person name="Choi E."/>
            <person name="Lee S.E."/>
            <person name="Jeon J."/>
            <person name="Kim H."/>
            <person name="Choi G."/>
            <person name="Song H."/>
            <person name="Lee J."/>
            <person name="Lee S.C."/>
            <person name="Kwon J.K."/>
            <person name="Lee H.Y."/>
            <person name="Koo N."/>
            <person name="Hong Y."/>
            <person name="Kim R.W."/>
            <person name="Kang W.H."/>
            <person name="Huh J.H."/>
            <person name="Kang B.C."/>
            <person name="Yang T.J."/>
            <person name="Lee Y.H."/>
            <person name="Bennetzen J.L."/>
            <person name="Choi D."/>
        </authorList>
    </citation>
    <scope>NUCLEOTIDE SEQUENCE [LARGE SCALE GENOMIC DNA]</scope>
    <source>
        <strain evidence="17">cv. PBC81</strain>
    </source>
</reference>
<dbReference type="AlphaFoldDB" id="A0A2G2WT65"/>
<accession>A0A2G2WT65</accession>
<evidence type="ECO:0000259" key="15">
    <source>
        <dbReference type="Pfam" id="PF23559"/>
    </source>
</evidence>
<gene>
    <name evidence="16" type="ORF">CQW23_12577</name>
</gene>
<comment type="similarity">
    <text evidence="4">Belongs to the disease resistance NB-LRR family.</text>
</comment>
<dbReference type="FunFam" id="1.10.10.10:FF:000322">
    <property type="entry name" value="Probable disease resistance protein At1g63360"/>
    <property type="match status" value="1"/>
</dbReference>
<keyword evidence="17" id="KW-1185">Reference proteome</keyword>
<evidence type="ECO:0000256" key="9">
    <source>
        <dbReference type="ARBA" id="ARBA00022741"/>
    </source>
</evidence>
<feature type="domain" description="NB-ARC" evidence="14">
    <location>
        <begin position="133"/>
        <end position="258"/>
    </location>
</feature>
<dbReference type="GO" id="GO:0009626">
    <property type="term" value="P:plant-type hypersensitive response"/>
    <property type="evidence" value="ECO:0007669"/>
    <property type="project" value="UniProtKB-KW"/>
</dbReference>
<dbReference type="OrthoDB" id="598235at2759"/>
<evidence type="ECO:0000256" key="6">
    <source>
        <dbReference type="ARBA" id="ARBA00022614"/>
    </source>
</evidence>
<dbReference type="GO" id="GO:0005524">
    <property type="term" value="F:ATP binding"/>
    <property type="evidence" value="ECO:0007669"/>
    <property type="project" value="UniProtKB-KW"/>
</dbReference>
<dbReference type="InterPro" id="IPR032675">
    <property type="entry name" value="LRR_dom_sf"/>
</dbReference>
<keyword evidence="6" id="KW-0433">Leucine-rich repeat</keyword>
<dbReference type="Proteomes" id="UP000224567">
    <property type="component" value="Unassembled WGS sequence"/>
</dbReference>
<dbReference type="InterPro" id="IPR002182">
    <property type="entry name" value="NB-ARC"/>
</dbReference>
<dbReference type="PRINTS" id="PR00364">
    <property type="entry name" value="DISEASERSIST"/>
</dbReference>
<keyword evidence="8" id="KW-0677">Repeat</keyword>
<evidence type="ECO:0000256" key="1">
    <source>
        <dbReference type="ARBA" id="ARBA00002074"/>
    </source>
</evidence>
<comment type="caution">
    <text evidence="16">The sequence shown here is derived from an EMBL/GenBank/DDBJ whole genome shotgun (WGS) entry which is preliminary data.</text>
</comment>
<dbReference type="EMBL" id="MLFT02000005">
    <property type="protein sequence ID" value="PHT48369.1"/>
    <property type="molecule type" value="Genomic_DNA"/>
</dbReference>
<evidence type="ECO:0000313" key="16">
    <source>
        <dbReference type="EMBL" id="PHT48369.1"/>
    </source>
</evidence>
<dbReference type="PANTHER" id="PTHR23155">
    <property type="entry name" value="DISEASE RESISTANCE PROTEIN RP"/>
    <property type="match status" value="1"/>
</dbReference>
<evidence type="ECO:0008006" key="18">
    <source>
        <dbReference type="Google" id="ProtNLM"/>
    </source>
</evidence>
<dbReference type="SUPFAM" id="SSF52058">
    <property type="entry name" value="L domain-like"/>
    <property type="match status" value="1"/>
</dbReference>
<organism evidence="16 17">
    <name type="scientific">Capsicum baccatum</name>
    <name type="common">Peruvian pepper</name>
    <dbReference type="NCBI Taxonomy" id="33114"/>
    <lineage>
        <taxon>Eukaryota</taxon>
        <taxon>Viridiplantae</taxon>
        <taxon>Streptophyta</taxon>
        <taxon>Embryophyta</taxon>
        <taxon>Tracheophyta</taxon>
        <taxon>Spermatophyta</taxon>
        <taxon>Magnoliopsida</taxon>
        <taxon>eudicotyledons</taxon>
        <taxon>Gunneridae</taxon>
        <taxon>Pentapetalae</taxon>
        <taxon>asterids</taxon>
        <taxon>lamiids</taxon>
        <taxon>Solanales</taxon>
        <taxon>Solanaceae</taxon>
        <taxon>Solanoideae</taxon>
        <taxon>Capsiceae</taxon>
        <taxon>Capsicum</taxon>
    </lineage>
</organism>
<dbReference type="InterPro" id="IPR027417">
    <property type="entry name" value="P-loop_NTPase"/>
</dbReference>
<evidence type="ECO:0000256" key="7">
    <source>
        <dbReference type="ARBA" id="ARBA00022667"/>
    </source>
</evidence>
<keyword evidence="11" id="KW-0067">ATP-binding</keyword>
<evidence type="ECO:0000256" key="5">
    <source>
        <dbReference type="ARBA" id="ARBA00022490"/>
    </source>
</evidence>
<comment type="subcellular location">
    <subcellularLocation>
        <location evidence="3">Cytoplasm</location>
    </subcellularLocation>
    <subcellularLocation>
        <location evidence="2">Membrane</location>
        <topology evidence="2">Peripheral membrane protein</topology>
    </subcellularLocation>
</comment>
<reference evidence="17" key="2">
    <citation type="journal article" date="2017" name="J. Anim. Genet.">
        <title>Multiple reference genome sequences of hot pepper reveal the massive evolution of plant disease resistance genes by retroduplication.</title>
        <authorList>
            <person name="Kim S."/>
            <person name="Park J."/>
            <person name="Yeom S.-I."/>
            <person name="Kim Y.-M."/>
            <person name="Seo E."/>
            <person name="Kim K.-T."/>
            <person name="Kim M.-S."/>
            <person name="Lee J.M."/>
            <person name="Cheong K."/>
            <person name="Shin H.-S."/>
            <person name="Kim S.-B."/>
            <person name="Han K."/>
            <person name="Lee J."/>
            <person name="Park M."/>
            <person name="Lee H.-A."/>
            <person name="Lee H.-Y."/>
            <person name="Lee Y."/>
            <person name="Oh S."/>
            <person name="Lee J.H."/>
            <person name="Choi E."/>
            <person name="Choi E."/>
            <person name="Lee S.E."/>
            <person name="Jeon J."/>
            <person name="Kim H."/>
            <person name="Choi G."/>
            <person name="Song H."/>
            <person name="Lee J."/>
            <person name="Lee S.-C."/>
            <person name="Kwon J.-K."/>
            <person name="Lee H.-Y."/>
            <person name="Koo N."/>
            <person name="Hong Y."/>
            <person name="Kim R.W."/>
            <person name="Kang W.-H."/>
            <person name="Huh J.H."/>
            <person name="Kang B.-C."/>
            <person name="Yang T.-J."/>
            <person name="Lee Y.-H."/>
            <person name="Bennetzen J.L."/>
            <person name="Choi D."/>
        </authorList>
    </citation>
    <scope>NUCLEOTIDE SEQUENCE [LARGE SCALE GENOMIC DNA]</scope>
    <source>
        <strain evidence="17">cv. PBC81</strain>
    </source>
</reference>
<dbReference type="Pfam" id="PF23559">
    <property type="entry name" value="WHD_DRP"/>
    <property type="match status" value="1"/>
</dbReference>
<dbReference type="GO" id="GO:0016020">
    <property type="term" value="C:membrane"/>
    <property type="evidence" value="ECO:0007669"/>
    <property type="project" value="UniProtKB-SubCell"/>
</dbReference>
<keyword evidence="7" id="KW-0381">Hypersensitive response</keyword>
<keyword evidence="13" id="KW-0472">Membrane</keyword>
<dbReference type="InterPro" id="IPR036388">
    <property type="entry name" value="WH-like_DNA-bd_sf"/>
</dbReference>
<protein>
    <recommendedName>
        <fullName evidence="18">NB-ARC domain-containing protein</fullName>
    </recommendedName>
</protein>
<evidence type="ECO:0000256" key="4">
    <source>
        <dbReference type="ARBA" id="ARBA00008894"/>
    </source>
</evidence>
<dbReference type="GO" id="GO:0005737">
    <property type="term" value="C:cytoplasm"/>
    <property type="evidence" value="ECO:0007669"/>
    <property type="project" value="UniProtKB-SubCell"/>
</dbReference>
<evidence type="ECO:0000256" key="13">
    <source>
        <dbReference type="ARBA" id="ARBA00023136"/>
    </source>
</evidence>
<evidence type="ECO:0000256" key="11">
    <source>
        <dbReference type="ARBA" id="ARBA00022840"/>
    </source>
</evidence>
<evidence type="ECO:0000259" key="14">
    <source>
        <dbReference type="Pfam" id="PF00931"/>
    </source>
</evidence>
<dbReference type="Gene3D" id="3.40.50.300">
    <property type="entry name" value="P-loop containing nucleotide triphosphate hydrolases"/>
    <property type="match status" value="1"/>
</dbReference>
<dbReference type="Pfam" id="PF00931">
    <property type="entry name" value="NB-ARC"/>
    <property type="match status" value="1"/>
</dbReference>
<dbReference type="PANTHER" id="PTHR23155:SF1152">
    <property type="entry name" value="AAA+ ATPASE DOMAIN-CONTAINING PROTEIN"/>
    <property type="match status" value="1"/>
</dbReference>
<dbReference type="Gene3D" id="1.20.5.4130">
    <property type="match status" value="1"/>
</dbReference>
<name>A0A2G2WT65_CAPBA</name>
<feature type="domain" description="Disease resistance protein winged helix" evidence="15">
    <location>
        <begin position="331"/>
        <end position="401"/>
    </location>
</feature>
<evidence type="ECO:0000256" key="3">
    <source>
        <dbReference type="ARBA" id="ARBA00004496"/>
    </source>
</evidence>
<keyword evidence="10" id="KW-0611">Plant defense</keyword>
<dbReference type="SUPFAM" id="SSF52540">
    <property type="entry name" value="P-loop containing nucleoside triphosphate hydrolases"/>
    <property type="match status" value="1"/>
</dbReference>
<keyword evidence="5" id="KW-0963">Cytoplasm</keyword>
<keyword evidence="12" id="KW-0175">Coiled coil</keyword>
<comment type="function">
    <text evidence="1">Confers resistance to late blight (Phytophthora infestans) races carrying the avirulence gene Avr1. Resistance proteins guard the plant against pathogens that contain an appropriate avirulence protein via an indirect interaction with this avirulence protein. That triggers a defense system including the hypersensitive response, which restricts the pathogen growth.</text>
</comment>
<dbReference type="InterPro" id="IPR058922">
    <property type="entry name" value="WHD_DRP"/>
</dbReference>
<dbReference type="InterPro" id="IPR044974">
    <property type="entry name" value="Disease_R_plants"/>
</dbReference>
<sequence>MILHKLPTQRGKRKRDMAYTAITSLMSTMEQSQQCNRQMVQLLHQKLHSFLSILEEPWKITSHIEVLTSLESRITSLALQAQDMVDSKSRIISLAQVAKKRRGALWKHRFVLKQTVENIDSIMRKWMEIRNRYGGIGKTTLATKIYNDPYIMSRFDIRAKTFVSQECCTRNVLLRLLSSITDILSELTEGELADRLQKTLKGRRYLIVIDDIWTTTAWDDFELCFPDYHNESRILLTTRNMEVFAKECYSPEFEQLGKQIALKCRGLPLAIVVIAELLSKIDKTVYEWESVSKNVSSSVSTNLDDSCMSVLALSYHHLPHYLKSCFLYCGIFPDDELISVSKLTKLWVAKGFLKMEENKSTEEVAEKCLKDLIDISSVFIHRQSFDGRIKTCGMHDMVHELSIREARKMDFVNVIVGEDYPNPCTQSMGTLSLKVRGRIVIESPMHPYLLAKCGYNTAHSLFQFHGYNSCGIMPGLGKLAFIRTRLSWKDLSIVGKLQKLEILKLAYDACEGEEWEVVEEGFPHLKLLLLKCINLRYWRASSDQFPYLEKLFLDSCGCLNSIPQDFVDIMTLELIELANCRDTLLNLAHQIQQDIGDNMLEVRVRSNGGVNWKTF</sequence>